<dbReference type="GO" id="GO:0016491">
    <property type="term" value="F:oxidoreductase activity"/>
    <property type="evidence" value="ECO:0007669"/>
    <property type="project" value="UniProtKB-KW"/>
</dbReference>
<feature type="domain" description="NADP-dependent oxidoreductase" evidence="2">
    <location>
        <begin position="17"/>
        <end position="336"/>
    </location>
</feature>
<dbReference type="InterPro" id="IPR050523">
    <property type="entry name" value="AKR_Detox_Biosynth"/>
</dbReference>
<protein>
    <submittedName>
        <fullName evidence="3">Aldo/keto reductase</fullName>
    </submittedName>
</protein>
<dbReference type="InterPro" id="IPR036812">
    <property type="entry name" value="NAD(P)_OxRdtase_dom_sf"/>
</dbReference>
<reference evidence="3 4" key="1">
    <citation type="submission" date="2018-02" db="EMBL/GenBank/DDBJ databases">
        <title>Comparative genomes isolates from brazilian mangrove.</title>
        <authorList>
            <person name="Araujo J.E."/>
            <person name="Taketani R.G."/>
            <person name="Silva M.C.P."/>
            <person name="Loureco M.V."/>
            <person name="Andreote F.D."/>
        </authorList>
    </citation>
    <scope>NUCLEOTIDE SEQUENCE [LARGE SCALE GENOMIC DNA]</scope>
    <source>
        <strain evidence="3 4">HEX-2 MGV</strain>
    </source>
</reference>
<dbReference type="PRINTS" id="PR00069">
    <property type="entry name" value="ALDKETRDTASE"/>
</dbReference>
<dbReference type="SUPFAM" id="SSF51430">
    <property type="entry name" value="NAD(P)-linked oxidoreductase"/>
    <property type="match status" value="1"/>
</dbReference>
<evidence type="ECO:0000259" key="2">
    <source>
        <dbReference type="Pfam" id="PF00248"/>
    </source>
</evidence>
<dbReference type="AlphaFoldDB" id="A0A2S8FFX0"/>
<dbReference type="CDD" id="cd19149">
    <property type="entry name" value="AKR_AKR11B2"/>
    <property type="match status" value="1"/>
</dbReference>
<dbReference type="GO" id="GO:0005829">
    <property type="term" value="C:cytosol"/>
    <property type="evidence" value="ECO:0007669"/>
    <property type="project" value="TreeGrafter"/>
</dbReference>
<dbReference type="InterPro" id="IPR023210">
    <property type="entry name" value="NADP_OxRdtase_dom"/>
</dbReference>
<dbReference type="RefSeq" id="WP_105353467.1">
    <property type="nucleotide sequence ID" value="NZ_PUIA01000037.1"/>
</dbReference>
<keyword evidence="1" id="KW-0560">Oxidoreductase</keyword>
<evidence type="ECO:0000256" key="1">
    <source>
        <dbReference type="ARBA" id="ARBA00023002"/>
    </source>
</evidence>
<dbReference type="InterPro" id="IPR020471">
    <property type="entry name" value="AKR"/>
</dbReference>
<dbReference type="Proteomes" id="UP000240009">
    <property type="component" value="Unassembled WGS sequence"/>
</dbReference>
<dbReference type="EMBL" id="PUIA01000037">
    <property type="protein sequence ID" value="PQO31061.1"/>
    <property type="molecule type" value="Genomic_DNA"/>
</dbReference>
<dbReference type="Gene3D" id="3.20.20.100">
    <property type="entry name" value="NADP-dependent oxidoreductase domain"/>
    <property type="match status" value="1"/>
</dbReference>
<organism evidence="3 4">
    <name type="scientific">Blastopirellula marina</name>
    <dbReference type="NCBI Taxonomy" id="124"/>
    <lineage>
        <taxon>Bacteria</taxon>
        <taxon>Pseudomonadati</taxon>
        <taxon>Planctomycetota</taxon>
        <taxon>Planctomycetia</taxon>
        <taxon>Pirellulales</taxon>
        <taxon>Pirellulaceae</taxon>
        <taxon>Blastopirellula</taxon>
    </lineage>
</organism>
<dbReference type="PANTHER" id="PTHR43364:SF4">
    <property type="entry name" value="NAD(P)-LINKED OXIDOREDUCTASE SUPERFAMILY PROTEIN"/>
    <property type="match status" value="1"/>
</dbReference>
<evidence type="ECO:0000313" key="4">
    <source>
        <dbReference type="Proteomes" id="UP000240009"/>
    </source>
</evidence>
<proteinExistence type="predicted"/>
<dbReference type="PANTHER" id="PTHR43364">
    <property type="entry name" value="NADH-SPECIFIC METHYLGLYOXAL REDUCTASE-RELATED"/>
    <property type="match status" value="1"/>
</dbReference>
<name>A0A2S8FFX0_9BACT</name>
<evidence type="ECO:0000313" key="3">
    <source>
        <dbReference type="EMBL" id="PQO31061.1"/>
    </source>
</evidence>
<dbReference type="Pfam" id="PF00248">
    <property type="entry name" value="Aldo_ket_red"/>
    <property type="match status" value="1"/>
</dbReference>
<accession>A0A2S8FFX0</accession>
<comment type="caution">
    <text evidence="3">The sequence shown here is derived from an EMBL/GenBank/DDBJ whole genome shotgun (WGS) entry which is preliminary data.</text>
</comment>
<sequence length="342" mass="38198">MKTRPLGKSGIEASVVAFGAWAIGGWTWGGADEKESIAAIHAYLDAGGNLIDTAPMYGFGRSEEVVGKAIADRRDKVIVATKCSMRWDLTDAQKKRATKRFSTTKQNVDWSGEKTDESFDVFIYSGKDGIREEVERSLKLLQTDVIDLYQTHWQMDNTPIGERMETLMELKKEGKIRAIGVCNATQEEMNAYRQFGELDTDQEKYSMLDRDMEKSNLGYCDKHDLAFLAYSPLSQGLLTGKITPERKYDEGDQRNFKPRFAPENVSKVQAMLEPMRAIAQKHDATLAQLTMAWTLAQRGCSHVLCGARTPQQAVDNAKAGSIELNDNEIAEITKAVESYDGV</sequence>
<gene>
    <name evidence="3" type="ORF">C5Y96_11925</name>
</gene>
<dbReference type="OrthoDB" id="9804790at2"/>